<comment type="similarity">
    <text evidence="1">Belongs to the ATP-dependent AMP-binding enzyme family.</text>
</comment>
<sequence length="725" mass="80627">MYSLFFVKMMTILDSLAATATAVAFESLSLVFDLCSLPLYAVIYQPWKLWTYKPIMYSKPLEGAPEWGPLVKTNYEIDPELFSGCTTIDQLMRKVFVRFQHTKGFGTRQQFGEEFETQPDGKVFKKKILGEYDWMTYGEFEKKVEFVSRALMSLGIRPRQNICILAETRVEWMLTAQACFRNNIPVVTLYPSLGKEGLIHGLNEAEVTHLITSQDLLPKIISVLLQVPSLTTIVYMESAYDKAPPPTAPKEIRLIPFSQMEQIGATADPELKGEKPTADDHAIIMYTSGSTGIPKAVIITHGNVVSVAKGFQIALVPLVPNDTYIAYLPLAHIFEISVELTCIAKGMKIGYSSPLTITDKSTAMPLGGKGDATLLRPHLMCAVPLVLDRIRKNVLENASRKGALFRRFLEFAISYKLRWTKWGFNTPLLNRVVFSKTRAVIGGRMKVICAGSAPLSADTHAFIKVCIDCPIIQGYGLTESTAGATLMELSDRSVGRVGPPIYGGYIKLIDWPQAHYHVTDKPYPRGEILVAGNTVAVGYYKNDALTREVFVEENGLRWLYTGDVGEVHPDGTIKIIDRKKDLVKLQFGEYVSLGKVEAELKTCALVENICVYGSSFHTYLVALVLPNELALSQIADQLGKTSRLVAELCNDSDIVQAATELVIAHAKKCHLQKVETPIKLKLCAEQWLPDTGLVTAALKIRRKNIADFYQRDIDMMYANNGKKSA</sequence>
<dbReference type="FunCoup" id="A0A7M7K304">
    <property type="interactions" value="1251"/>
</dbReference>
<dbReference type="EnsemblMetazoa" id="XM_022805159">
    <property type="protein sequence ID" value="XP_022660894"/>
    <property type="gene ID" value="LOC111250243"/>
</dbReference>
<dbReference type="PANTHER" id="PTHR43272">
    <property type="entry name" value="LONG-CHAIN-FATTY-ACID--COA LIGASE"/>
    <property type="match status" value="1"/>
</dbReference>
<dbReference type="InterPro" id="IPR020845">
    <property type="entry name" value="AMP-binding_CS"/>
</dbReference>
<protein>
    <recommendedName>
        <fullName evidence="6">long-chain-fatty-acid--CoA ligase</fullName>
        <ecNumber evidence="6">6.2.1.3</ecNumber>
    </recommendedName>
</protein>
<evidence type="ECO:0000313" key="9">
    <source>
        <dbReference type="EnsemblMetazoa" id="XP_022660894"/>
    </source>
</evidence>
<organism evidence="9 10">
    <name type="scientific">Varroa destructor</name>
    <name type="common">Honeybee mite</name>
    <dbReference type="NCBI Taxonomy" id="109461"/>
    <lineage>
        <taxon>Eukaryota</taxon>
        <taxon>Metazoa</taxon>
        <taxon>Ecdysozoa</taxon>
        <taxon>Arthropoda</taxon>
        <taxon>Chelicerata</taxon>
        <taxon>Arachnida</taxon>
        <taxon>Acari</taxon>
        <taxon>Parasitiformes</taxon>
        <taxon>Mesostigmata</taxon>
        <taxon>Gamasina</taxon>
        <taxon>Dermanyssoidea</taxon>
        <taxon>Varroidae</taxon>
        <taxon>Varroa</taxon>
    </lineage>
</organism>
<dbReference type="Gene3D" id="3.40.50.12780">
    <property type="entry name" value="N-terminal domain of ligase-like"/>
    <property type="match status" value="1"/>
</dbReference>
<dbReference type="InterPro" id="IPR042099">
    <property type="entry name" value="ANL_N_sf"/>
</dbReference>
<keyword evidence="4" id="KW-0276">Fatty acid metabolism</keyword>
<dbReference type="GO" id="GO:0005524">
    <property type="term" value="F:ATP binding"/>
    <property type="evidence" value="ECO:0007669"/>
    <property type="project" value="UniProtKB-KW"/>
</dbReference>
<dbReference type="RefSeq" id="XP_022660894.1">
    <property type="nucleotide sequence ID" value="XM_022805159.1"/>
</dbReference>
<evidence type="ECO:0000256" key="3">
    <source>
        <dbReference type="ARBA" id="ARBA00022741"/>
    </source>
</evidence>
<dbReference type="GO" id="GO:0030182">
    <property type="term" value="P:neuron differentiation"/>
    <property type="evidence" value="ECO:0007669"/>
    <property type="project" value="TreeGrafter"/>
</dbReference>
<keyword evidence="5" id="KW-0067">ATP-binding</keyword>
<evidence type="ECO:0000256" key="6">
    <source>
        <dbReference type="ARBA" id="ARBA00026121"/>
    </source>
</evidence>
<dbReference type="Proteomes" id="UP000594260">
    <property type="component" value="Unplaced"/>
</dbReference>
<dbReference type="SUPFAM" id="SSF56801">
    <property type="entry name" value="Acetyl-CoA synthetase-like"/>
    <property type="match status" value="1"/>
</dbReference>
<evidence type="ECO:0000256" key="1">
    <source>
        <dbReference type="ARBA" id="ARBA00006432"/>
    </source>
</evidence>
<dbReference type="PROSITE" id="PS00455">
    <property type="entry name" value="AMP_BINDING"/>
    <property type="match status" value="1"/>
</dbReference>
<keyword evidence="10" id="KW-1185">Reference proteome</keyword>
<keyword evidence="3" id="KW-0547">Nucleotide-binding</keyword>
<dbReference type="GO" id="GO:0035336">
    <property type="term" value="P:long-chain fatty-acyl-CoA metabolic process"/>
    <property type="evidence" value="ECO:0007669"/>
    <property type="project" value="TreeGrafter"/>
</dbReference>
<dbReference type="GO" id="GO:0005886">
    <property type="term" value="C:plasma membrane"/>
    <property type="evidence" value="ECO:0007669"/>
    <property type="project" value="TreeGrafter"/>
</dbReference>
<evidence type="ECO:0000256" key="2">
    <source>
        <dbReference type="ARBA" id="ARBA00022598"/>
    </source>
</evidence>
<evidence type="ECO:0000259" key="8">
    <source>
        <dbReference type="Pfam" id="PF00501"/>
    </source>
</evidence>
<proteinExistence type="inferred from homology"/>
<keyword evidence="4" id="KW-0443">Lipid metabolism</keyword>
<dbReference type="GeneID" id="111250243"/>
<dbReference type="OrthoDB" id="1700726at2759"/>
<dbReference type="GO" id="GO:0005811">
    <property type="term" value="C:lipid droplet"/>
    <property type="evidence" value="ECO:0007669"/>
    <property type="project" value="TreeGrafter"/>
</dbReference>
<dbReference type="InParanoid" id="A0A7M7K304"/>
<dbReference type="PANTHER" id="PTHR43272:SF83">
    <property type="entry name" value="ACYL-COA SYNTHETASE LONG-CHAIN, ISOFORM J"/>
    <property type="match status" value="1"/>
</dbReference>
<dbReference type="GO" id="GO:0090433">
    <property type="term" value="F:palmitoyl-CoA ligase activity"/>
    <property type="evidence" value="ECO:0007669"/>
    <property type="project" value="TreeGrafter"/>
</dbReference>
<dbReference type="EC" id="6.2.1.3" evidence="6"/>
<dbReference type="Pfam" id="PF00501">
    <property type="entry name" value="AMP-binding"/>
    <property type="match status" value="1"/>
</dbReference>
<evidence type="ECO:0000256" key="7">
    <source>
        <dbReference type="ARBA" id="ARBA00036813"/>
    </source>
</evidence>
<dbReference type="AlphaFoldDB" id="A0A7M7K304"/>
<evidence type="ECO:0000256" key="5">
    <source>
        <dbReference type="ARBA" id="ARBA00022840"/>
    </source>
</evidence>
<evidence type="ECO:0000313" key="10">
    <source>
        <dbReference type="Proteomes" id="UP000594260"/>
    </source>
</evidence>
<name>A0A7M7K304_VARDE</name>
<comment type="catalytic activity">
    <reaction evidence="7">
        <text>a long-chain fatty acid + ATP + CoA = a long-chain fatty acyl-CoA + AMP + diphosphate</text>
        <dbReference type="Rhea" id="RHEA:15421"/>
        <dbReference type="ChEBI" id="CHEBI:30616"/>
        <dbReference type="ChEBI" id="CHEBI:33019"/>
        <dbReference type="ChEBI" id="CHEBI:57287"/>
        <dbReference type="ChEBI" id="CHEBI:57560"/>
        <dbReference type="ChEBI" id="CHEBI:83139"/>
        <dbReference type="ChEBI" id="CHEBI:456215"/>
        <dbReference type="EC" id="6.2.1.3"/>
    </reaction>
</comment>
<evidence type="ECO:0000256" key="4">
    <source>
        <dbReference type="ARBA" id="ARBA00022832"/>
    </source>
</evidence>
<dbReference type="InterPro" id="IPR000873">
    <property type="entry name" value="AMP-dep_synth/lig_dom"/>
</dbReference>
<keyword evidence="2" id="KW-0436">Ligase</keyword>
<accession>A0A7M7K304</accession>
<dbReference type="GO" id="GO:0005783">
    <property type="term" value="C:endoplasmic reticulum"/>
    <property type="evidence" value="ECO:0007669"/>
    <property type="project" value="TreeGrafter"/>
</dbReference>
<dbReference type="KEGG" id="vde:111250243"/>
<feature type="domain" description="AMP-dependent synthetase/ligase" evidence="8">
    <location>
        <begin position="116"/>
        <end position="540"/>
    </location>
</feature>
<reference evidence="9" key="1">
    <citation type="submission" date="2021-01" db="UniProtKB">
        <authorList>
            <consortium name="EnsemblMetazoa"/>
        </authorList>
    </citation>
    <scope>IDENTIFICATION</scope>
</reference>